<feature type="domain" description="Thiolase C-terminal" evidence="4">
    <location>
        <begin position="3"/>
        <end position="120"/>
    </location>
</feature>
<dbReference type="EMBL" id="UYYB01020041">
    <property type="protein sequence ID" value="VDM71354.1"/>
    <property type="molecule type" value="Genomic_DNA"/>
</dbReference>
<dbReference type="GO" id="GO:0005739">
    <property type="term" value="C:mitochondrion"/>
    <property type="evidence" value="ECO:0007669"/>
    <property type="project" value="TreeGrafter"/>
</dbReference>
<dbReference type="OrthoDB" id="5404651at2759"/>
<evidence type="ECO:0000256" key="2">
    <source>
        <dbReference type="ARBA" id="ARBA00022679"/>
    </source>
</evidence>
<dbReference type="Pfam" id="PF02803">
    <property type="entry name" value="Thiolase_C"/>
    <property type="match status" value="1"/>
</dbReference>
<dbReference type="PANTHER" id="PTHR18919:SF133">
    <property type="entry name" value="ACETYL-COA C-ACETYLTRANSFERASE"/>
    <property type="match status" value="1"/>
</dbReference>
<sequence>VIPLAEVVDFAEAGGEPVDFTVAPVLAVKKLLKQTKMTVSDINLWEVNEAFSVTALAFMKELNLDPSKVNIKGGAVALGHPLGMSGLRIVVSLAYSLPTGAFGIAAICNGGGEAMAVLIRKP</sequence>
<dbReference type="InterPro" id="IPR016039">
    <property type="entry name" value="Thiolase-like"/>
</dbReference>
<dbReference type="PANTHER" id="PTHR18919">
    <property type="entry name" value="ACETYL-COA C-ACYLTRANSFERASE"/>
    <property type="match status" value="1"/>
</dbReference>
<gene>
    <name evidence="5" type="ORF">SVUK_LOCUS6352</name>
</gene>
<comment type="similarity">
    <text evidence="1">Belongs to the thiolase-like superfamily. Thiolase family.</text>
</comment>
<proteinExistence type="inferred from homology"/>
<evidence type="ECO:0000256" key="3">
    <source>
        <dbReference type="ARBA" id="ARBA00023315"/>
    </source>
</evidence>
<dbReference type="Gene3D" id="3.40.47.10">
    <property type="match status" value="1"/>
</dbReference>
<evidence type="ECO:0000259" key="4">
    <source>
        <dbReference type="Pfam" id="PF02803"/>
    </source>
</evidence>
<dbReference type="GO" id="GO:0006635">
    <property type="term" value="P:fatty acid beta-oxidation"/>
    <property type="evidence" value="ECO:0007669"/>
    <property type="project" value="TreeGrafter"/>
</dbReference>
<dbReference type="PROSITE" id="PS00099">
    <property type="entry name" value="THIOLASE_3"/>
    <property type="match status" value="1"/>
</dbReference>
<name>A0A3P7J072_STRVU</name>
<reference evidence="5 6" key="1">
    <citation type="submission" date="2018-11" db="EMBL/GenBank/DDBJ databases">
        <authorList>
            <consortium name="Pathogen Informatics"/>
        </authorList>
    </citation>
    <scope>NUCLEOTIDE SEQUENCE [LARGE SCALE GENOMIC DNA]</scope>
</reference>
<dbReference type="PROSITE" id="PS00737">
    <property type="entry name" value="THIOLASE_2"/>
    <property type="match status" value="1"/>
</dbReference>
<keyword evidence="2" id="KW-0808">Transferase</keyword>
<protein>
    <recommendedName>
        <fullName evidence="4">Thiolase C-terminal domain-containing protein</fullName>
    </recommendedName>
</protein>
<dbReference type="InterPro" id="IPR020613">
    <property type="entry name" value="Thiolase_CS"/>
</dbReference>
<evidence type="ECO:0000313" key="5">
    <source>
        <dbReference type="EMBL" id="VDM71354.1"/>
    </source>
</evidence>
<dbReference type="SUPFAM" id="SSF53901">
    <property type="entry name" value="Thiolase-like"/>
    <property type="match status" value="1"/>
</dbReference>
<evidence type="ECO:0000313" key="6">
    <source>
        <dbReference type="Proteomes" id="UP000270094"/>
    </source>
</evidence>
<feature type="non-terminal residue" evidence="5">
    <location>
        <position position="1"/>
    </location>
</feature>
<evidence type="ECO:0000256" key="1">
    <source>
        <dbReference type="ARBA" id="ARBA00010982"/>
    </source>
</evidence>
<organism evidence="5 6">
    <name type="scientific">Strongylus vulgaris</name>
    <name type="common">Blood worm</name>
    <dbReference type="NCBI Taxonomy" id="40348"/>
    <lineage>
        <taxon>Eukaryota</taxon>
        <taxon>Metazoa</taxon>
        <taxon>Ecdysozoa</taxon>
        <taxon>Nematoda</taxon>
        <taxon>Chromadorea</taxon>
        <taxon>Rhabditida</taxon>
        <taxon>Rhabditina</taxon>
        <taxon>Rhabditomorpha</taxon>
        <taxon>Strongyloidea</taxon>
        <taxon>Strongylidae</taxon>
        <taxon>Strongylus</taxon>
    </lineage>
</organism>
<dbReference type="Proteomes" id="UP000270094">
    <property type="component" value="Unassembled WGS sequence"/>
</dbReference>
<accession>A0A3P7J072</accession>
<dbReference type="InterPro" id="IPR020617">
    <property type="entry name" value="Thiolase_C"/>
</dbReference>
<keyword evidence="6" id="KW-1185">Reference proteome</keyword>
<dbReference type="GO" id="GO:0003985">
    <property type="term" value="F:acetyl-CoA C-acetyltransferase activity"/>
    <property type="evidence" value="ECO:0007669"/>
    <property type="project" value="TreeGrafter"/>
</dbReference>
<dbReference type="AlphaFoldDB" id="A0A3P7J072"/>
<dbReference type="InterPro" id="IPR020610">
    <property type="entry name" value="Thiolase_AS"/>
</dbReference>
<keyword evidence="3" id="KW-0012">Acyltransferase</keyword>